<keyword evidence="1" id="KW-0812">Transmembrane</keyword>
<accession>A0A6D2J4T0</accession>
<evidence type="ECO:0000256" key="1">
    <source>
        <dbReference type="SAM" id="Phobius"/>
    </source>
</evidence>
<dbReference type="EMBL" id="CACVBM020001163">
    <property type="protein sequence ID" value="CAA7036474.1"/>
    <property type="molecule type" value="Genomic_DNA"/>
</dbReference>
<evidence type="ECO:0000313" key="2">
    <source>
        <dbReference type="EMBL" id="CAA7036474.1"/>
    </source>
</evidence>
<sequence length="222" mass="25197">MQNKDGFTPLDMVRAKGNHMNFDTEKIIRRSGGKSKDALSKVKTSSQYLRSPITFREYCSITTVRYRSAISDGTRNALLVISTLVMSTTYEAKSPSDSESRVEPDSRVEPHRSPILLMLHSGFNTLAFWLSLTLTLVLLPLGREYIWCYILISVPLFCSYGISMFLNAVSTQMVIPSLLIMAVLFGFPCYILFVFFKWKRSIQLRSPKPKSQTILEAWTTAV</sequence>
<gene>
    <name evidence="2" type="ORF">MERR_LOCUS23709</name>
</gene>
<keyword evidence="1" id="KW-0472">Membrane</keyword>
<feature type="transmembrane region" description="Helical" evidence="1">
    <location>
        <begin position="115"/>
        <end position="139"/>
    </location>
</feature>
<evidence type="ECO:0000313" key="3">
    <source>
        <dbReference type="Proteomes" id="UP000467841"/>
    </source>
</evidence>
<comment type="caution">
    <text evidence="2">The sequence shown here is derived from an EMBL/GenBank/DDBJ whole genome shotgun (WGS) entry which is preliminary data.</text>
</comment>
<keyword evidence="3" id="KW-1185">Reference proteome</keyword>
<feature type="transmembrane region" description="Helical" evidence="1">
    <location>
        <begin position="174"/>
        <end position="196"/>
    </location>
</feature>
<protein>
    <recommendedName>
        <fullName evidence="4">PGG domain-containing protein</fullName>
    </recommendedName>
</protein>
<keyword evidence="1" id="KW-1133">Transmembrane helix</keyword>
<proteinExistence type="predicted"/>
<organism evidence="2 3">
    <name type="scientific">Microthlaspi erraticum</name>
    <dbReference type="NCBI Taxonomy" id="1685480"/>
    <lineage>
        <taxon>Eukaryota</taxon>
        <taxon>Viridiplantae</taxon>
        <taxon>Streptophyta</taxon>
        <taxon>Embryophyta</taxon>
        <taxon>Tracheophyta</taxon>
        <taxon>Spermatophyta</taxon>
        <taxon>Magnoliopsida</taxon>
        <taxon>eudicotyledons</taxon>
        <taxon>Gunneridae</taxon>
        <taxon>Pentapetalae</taxon>
        <taxon>rosids</taxon>
        <taxon>malvids</taxon>
        <taxon>Brassicales</taxon>
        <taxon>Brassicaceae</taxon>
        <taxon>Coluteocarpeae</taxon>
        <taxon>Microthlaspi</taxon>
    </lineage>
</organism>
<name>A0A6D2J4T0_9BRAS</name>
<reference evidence="2" key="1">
    <citation type="submission" date="2020-01" db="EMBL/GenBank/DDBJ databases">
        <authorList>
            <person name="Mishra B."/>
        </authorList>
    </citation>
    <scope>NUCLEOTIDE SEQUENCE [LARGE SCALE GENOMIC DNA]</scope>
</reference>
<feature type="transmembrane region" description="Helical" evidence="1">
    <location>
        <begin position="146"/>
        <end position="168"/>
    </location>
</feature>
<dbReference type="Proteomes" id="UP000467841">
    <property type="component" value="Unassembled WGS sequence"/>
</dbReference>
<dbReference type="AlphaFoldDB" id="A0A6D2J4T0"/>
<evidence type="ECO:0008006" key="4">
    <source>
        <dbReference type="Google" id="ProtNLM"/>
    </source>
</evidence>